<dbReference type="InterPro" id="IPR020904">
    <property type="entry name" value="Sc_DH/Rdtase_CS"/>
</dbReference>
<keyword evidence="3" id="KW-0560">Oxidoreductase</keyword>
<evidence type="ECO:0000256" key="2">
    <source>
        <dbReference type="ARBA" id="ARBA00022857"/>
    </source>
</evidence>
<organism evidence="4">
    <name type="scientific">Phaffia rhodozyma</name>
    <name type="common">Yeast</name>
    <name type="synonym">Xanthophyllomyces dendrorhous</name>
    <dbReference type="NCBI Taxonomy" id="264483"/>
    <lineage>
        <taxon>Eukaryota</taxon>
        <taxon>Fungi</taxon>
        <taxon>Dikarya</taxon>
        <taxon>Basidiomycota</taxon>
        <taxon>Agaricomycotina</taxon>
        <taxon>Tremellomycetes</taxon>
        <taxon>Cystofilobasidiales</taxon>
        <taxon>Mrakiaceae</taxon>
        <taxon>Phaffia</taxon>
    </lineage>
</organism>
<dbReference type="PANTHER" id="PTHR43008">
    <property type="entry name" value="BENZIL REDUCTASE"/>
    <property type="match status" value="1"/>
</dbReference>
<keyword evidence="2" id="KW-0521">NADP</keyword>
<evidence type="ECO:0000256" key="1">
    <source>
        <dbReference type="ARBA" id="ARBA00006484"/>
    </source>
</evidence>
<dbReference type="PRINTS" id="PR00081">
    <property type="entry name" value="GDHRDH"/>
</dbReference>
<dbReference type="FunFam" id="3.40.50.720:FF:000245">
    <property type="entry name" value="Short chain dehydrogenase, putative"/>
    <property type="match status" value="1"/>
</dbReference>
<proteinExistence type="inferred from homology"/>
<dbReference type="Pfam" id="PF13561">
    <property type="entry name" value="adh_short_C2"/>
    <property type="match status" value="1"/>
</dbReference>
<name>A0A0F7SK76_PHARH</name>
<dbReference type="GO" id="GO:0016616">
    <property type="term" value="F:oxidoreductase activity, acting on the CH-OH group of donors, NAD or NADP as acceptor"/>
    <property type="evidence" value="ECO:0007669"/>
    <property type="project" value="UniProtKB-ARBA"/>
</dbReference>
<dbReference type="InterPro" id="IPR002347">
    <property type="entry name" value="SDR_fam"/>
</dbReference>
<evidence type="ECO:0000313" key="4">
    <source>
        <dbReference type="EMBL" id="CDZ97754.1"/>
    </source>
</evidence>
<dbReference type="PANTHER" id="PTHR43008:SF4">
    <property type="entry name" value="CHAIN DEHYDROGENASE, PUTATIVE (AFU_ORTHOLOGUE AFUA_4G08710)-RELATED"/>
    <property type="match status" value="1"/>
</dbReference>
<dbReference type="GO" id="GO:0050664">
    <property type="term" value="F:oxidoreductase activity, acting on NAD(P)H, oxygen as acceptor"/>
    <property type="evidence" value="ECO:0007669"/>
    <property type="project" value="TreeGrafter"/>
</dbReference>
<reference evidence="4" key="1">
    <citation type="submission" date="2014-08" db="EMBL/GenBank/DDBJ databases">
        <authorList>
            <person name="Sharma Rahul"/>
            <person name="Thines Marco"/>
        </authorList>
    </citation>
    <scope>NUCLEOTIDE SEQUENCE</scope>
</reference>
<comment type="similarity">
    <text evidence="1">Belongs to the short-chain dehydrogenases/reductases (SDR) family.</text>
</comment>
<sequence length="342" mass="36245">MLLKSLAEASVVYKYTSLIPPFRRLATTASLWKKKDSIPKKASEPAFQMAPKPIVGVQAALKAQSDPGYKVAPQIFKEFSQAGKVAVITGANGGLGLEMALALCEAGGTVYGTDLAETPSDDYLASQNFVKALNNGGALHYIQGEVTVKDSITGVIDQVVKKEGKINVAIAAAGILGTATGFDCWDFPEAEFKKIFDVNVNGVFYTAQAAAKHMVDKKNSGSIILIASMSGTVVNRDERWTAYNASKSAVLQMTRSMAAELGPHDVRVNSLSPGHIYTNMTAARLDKEPGTAKRWCSLNPMGRLGGTHEVRGVVAWLASDASSFCTGSDIIVSGGHTVCPVL</sequence>
<dbReference type="PROSITE" id="PS00061">
    <property type="entry name" value="ADH_SHORT"/>
    <property type="match status" value="1"/>
</dbReference>
<dbReference type="PRINTS" id="PR00080">
    <property type="entry name" value="SDRFAMILY"/>
</dbReference>
<dbReference type="Gene3D" id="3.40.50.720">
    <property type="entry name" value="NAD(P)-binding Rossmann-like Domain"/>
    <property type="match status" value="1"/>
</dbReference>
<dbReference type="SUPFAM" id="SSF51735">
    <property type="entry name" value="NAD(P)-binding Rossmann-fold domains"/>
    <property type="match status" value="1"/>
</dbReference>
<protein>
    <submittedName>
        <fullName evidence="4">Reductases with broad range of substrate specificities</fullName>
    </submittedName>
</protein>
<accession>A0A0F7SK76</accession>
<dbReference type="EMBL" id="LN483249">
    <property type="protein sequence ID" value="CDZ97754.1"/>
    <property type="molecule type" value="Genomic_DNA"/>
</dbReference>
<dbReference type="AlphaFoldDB" id="A0A0F7SK76"/>
<evidence type="ECO:0000256" key="3">
    <source>
        <dbReference type="ARBA" id="ARBA00023002"/>
    </source>
</evidence>
<dbReference type="InterPro" id="IPR036291">
    <property type="entry name" value="NAD(P)-bd_dom_sf"/>
</dbReference>